<reference evidence="1" key="1">
    <citation type="journal article" date="2015" name="Nature">
        <title>Complex archaea that bridge the gap between prokaryotes and eukaryotes.</title>
        <authorList>
            <person name="Spang A."/>
            <person name="Saw J.H."/>
            <person name="Jorgensen S.L."/>
            <person name="Zaremba-Niedzwiedzka K."/>
            <person name="Martijn J."/>
            <person name="Lind A.E."/>
            <person name="van Eijk R."/>
            <person name="Schleper C."/>
            <person name="Guy L."/>
            <person name="Ettema T.J."/>
        </authorList>
    </citation>
    <scope>NUCLEOTIDE SEQUENCE</scope>
</reference>
<sequence>MKLGVITDGISTDLEQALQVMNEYEIEYAELQFVWDKEVGDHSAEEIKRMKSLLKRYGVKVVSITRHNFAGLSIKDTTTEDEVYKKHMESLKRCIVMAGEVETNTVR</sequence>
<dbReference type="SUPFAM" id="SSF51658">
    <property type="entry name" value="Xylose isomerase-like"/>
    <property type="match status" value="1"/>
</dbReference>
<gene>
    <name evidence="1" type="ORF">LCGC14_3072440</name>
</gene>
<dbReference type="AlphaFoldDB" id="A0A0F8X426"/>
<dbReference type="InterPro" id="IPR036237">
    <property type="entry name" value="Xyl_isomerase-like_sf"/>
</dbReference>
<feature type="non-terminal residue" evidence="1">
    <location>
        <position position="107"/>
    </location>
</feature>
<name>A0A0F8X426_9ZZZZ</name>
<proteinExistence type="predicted"/>
<comment type="caution">
    <text evidence="1">The sequence shown here is derived from an EMBL/GenBank/DDBJ whole genome shotgun (WGS) entry which is preliminary data.</text>
</comment>
<accession>A0A0F8X426</accession>
<evidence type="ECO:0000313" key="1">
    <source>
        <dbReference type="EMBL" id="KKK55645.1"/>
    </source>
</evidence>
<evidence type="ECO:0008006" key="2">
    <source>
        <dbReference type="Google" id="ProtNLM"/>
    </source>
</evidence>
<protein>
    <recommendedName>
        <fullName evidence="2">Xylose isomerase-like TIM barrel domain-containing protein</fullName>
    </recommendedName>
</protein>
<dbReference type="EMBL" id="LAZR01065389">
    <property type="protein sequence ID" value="KKK55645.1"/>
    <property type="molecule type" value="Genomic_DNA"/>
</dbReference>
<organism evidence="1">
    <name type="scientific">marine sediment metagenome</name>
    <dbReference type="NCBI Taxonomy" id="412755"/>
    <lineage>
        <taxon>unclassified sequences</taxon>
        <taxon>metagenomes</taxon>
        <taxon>ecological metagenomes</taxon>
    </lineage>
</organism>
<dbReference type="Gene3D" id="3.20.20.150">
    <property type="entry name" value="Divalent-metal-dependent TIM barrel enzymes"/>
    <property type="match status" value="1"/>
</dbReference>